<dbReference type="InterPro" id="IPR029044">
    <property type="entry name" value="Nucleotide-diphossugar_trans"/>
</dbReference>
<dbReference type="RefSeq" id="WP_181867768.1">
    <property type="nucleotide sequence ID" value="NZ_JACEQY010000059.1"/>
</dbReference>
<organism evidence="2 3">
    <name type="scientific">Streptomyces himalayensis subsp. aureolus</name>
    <dbReference type="NCBI Taxonomy" id="2758039"/>
    <lineage>
        <taxon>Bacteria</taxon>
        <taxon>Bacillati</taxon>
        <taxon>Actinomycetota</taxon>
        <taxon>Actinomycetes</taxon>
        <taxon>Kitasatosporales</taxon>
        <taxon>Streptomycetaceae</taxon>
        <taxon>Streptomyces</taxon>
        <taxon>Streptomyces himalayensis</taxon>
    </lineage>
</organism>
<keyword evidence="2" id="KW-0808">Transferase</keyword>
<reference evidence="2 3" key="1">
    <citation type="submission" date="2020-07" db="EMBL/GenBank/DDBJ databases">
        <title>Streptomyces isolated from Indian soil.</title>
        <authorList>
            <person name="Mandal S."/>
            <person name="Maiti P.K."/>
        </authorList>
    </citation>
    <scope>NUCLEOTIDE SEQUENCE [LARGE SCALE GENOMIC DNA]</scope>
    <source>
        <strain evidence="2 3">PSKA54</strain>
    </source>
</reference>
<dbReference type="AlphaFoldDB" id="A0A7W2D7U3"/>
<evidence type="ECO:0000313" key="3">
    <source>
        <dbReference type="Proteomes" id="UP000586976"/>
    </source>
</evidence>
<dbReference type="SUPFAM" id="SSF53448">
    <property type="entry name" value="Nucleotide-diphospho-sugar transferases"/>
    <property type="match status" value="1"/>
</dbReference>
<sequence>MKLTSVIACYNVAPYLPDCIATLKRNAGTDIEFVFVDDNSTDDTPRLLEEAVHALPNSTLIRHSENRGVSATRNSGTARAGGEYITYLDGDDWLAPGYYPRLAAAAADLGTDFIKVDHIRVTGTRRTLCRAPEHRRRQVLHPLDGVAIEQRETMIDYPNTWSGAYSRRLVDSGLLTFDPALRTCEDRHWTWRLHMNATSYAVVGLDGLRYRRDVRTSLTRAVDDRQLDFLPAFENVINEVASHPMSEHLLPKAIRSFLGIVHHHIEQVSGYQRSTARHFCRRYRQFAATLPQDLFADVIHRMDERRRNRLLSMYRPKGLSMYRPKGGRRP</sequence>
<dbReference type="Gene3D" id="3.90.550.10">
    <property type="entry name" value="Spore Coat Polysaccharide Biosynthesis Protein SpsA, Chain A"/>
    <property type="match status" value="1"/>
</dbReference>
<dbReference type="PANTHER" id="PTHR22916:SF3">
    <property type="entry name" value="UDP-GLCNAC:BETAGAL BETA-1,3-N-ACETYLGLUCOSAMINYLTRANSFERASE-LIKE PROTEIN 1"/>
    <property type="match status" value="1"/>
</dbReference>
<dbReference type="Pfam" id="PF00535">
    <property type="entry name" value="Glycos_transf_2"/>
    <property type="match status" value="1"/>
</dbReference>
<proteinExistence type="predicted"/>
<comment type="caution">
    <text evidence="2">The sequence shown here is derived from an EMBL/GenBank/DDBJ whole genome shotgun (WGS) entry which is preliminary data.</text>
</comment>
<dbReference type="InterPro" id="IPR001173">
    <property type="entry name" value="Glyco_trans_2-like"/>
</dbReference>
<dbReference type="GO" id="GO:0016758">
    <property type="term" value="F:hexosyltransferase activity"/>
    <property type="evidence" value="ECO:0007669"/>
    <property type="project" value="UniProtKB-ARBA"/>
</dbReference>
<name>A0A7W2D7U3_9ACTN</name>
<protein>
    <submittedName>
        <fullName evidence="2">Glycosyltransferase family 2 protein</fullName>
    </submittedName>
</protein>
<dbReference type="Proteomes" id="UP000586976">
    <property type="component" value="Unassembled WGS sequence"/>
</dbReference>
<evidence type="ECO:0000259" key="1">
    <source>
        <dbReference type="Pfam" id="PF00535"/>
    </source>
</evidence>
<gene>
    <name evidence="2" type="ORF">H1V43_34625</name>
</gene>
<evidence type="ECO:0000313" key="2">
    <source>
        <dbReference type="EMBL" id="MBA4866361.1"/>
    </source>
</evidence>
<dbReference type="CDD" id="cd00761">
    <property type="entry name" value="Glyco_tranf_GTA_type"/>
    <property type="match status" value="1"/>
</dbReference>
<accession>A0A7W2D7U3</accession>
<feature type="domain" description="Glycosyltransferase 2-like" evidence="1">
    <location>
        <begin position="6"/>
        <end position="127"/>
    </location>
</feature>
<keyword evidence="3" id="KW-1185">Reference proteome</keyword>
<dbReference type="PANTHER" id="PTHR22916">
    <property type="entry name" value="GLYCOSYLTRANSFERASE"/>
    <property type="match status" value="1"/>
</dbReference>
<dbReference type="EMBL" id="JACEQY010000059">
    <property type="protein sequence ID" value="MBA4866361.1"/>
    <property type="molecule type" value="Genomic_DNA"/>
</dbReference>